<gene>
    <name evidence="1" type="ORF">J2I46_19890</name>
</gene>
<protein>
    <submittedName>
        <fullName evidence="1">Uncharacterized protein</fullName>
    </submittedName>
</protein>
<sequence length="94" mass="10443">MKGFSYYQSGQFVAFAYNLDTQEIIKASCRPGAATIGQADYSLLPVCTRCEKADYDAIKEAALAELSLIDQEAFYSAAIDEYEAQEQAKYLLYA</sequence>
<comment type="caution">
    <text evidence="1">The sequence shown here is derived from an EMBL/GenBank/DDBJ whole genome shotgun (WGS) entry which is preliminary data.</text>
</comment>
<reference evidence="1 2" key="1">
    <citation type="submission" date="2021-03" db="EMBL/GenBank/DDBJ databases">
        <title>Fibrella sp. HMF5405 genome sequencing and assembly.</title>
        <authorList>
            <person name="Kang H."/>
            <person name="Kim H."/>
            <person name="Bae S."/>
            <person name="Joh K."/>
        </authorList>
    </citation>
    <scope>NUCLEOTIDE SEQUENCE [LARGE SCALE GENOMIC DNA]</scope>
    <source>
        <strain evidence="1 2">HMF5405</strain>
    </source>
</reference>
<evidence type="ECO:0000313" key="1">
    <source>
        <dbReference type="EMBL" id="MBO0950864.1"/>
    </source>
</evidence>
<accession>A0ABS3JNR7</accession>
<organism evidence="1 2">
    <name type="scientific">Fibrella forsythiae</name>
    <dbReference type="NCBI Taxonomy" id="2817061"/>
    <lineage>
        <taxon>Bacteria</taxon>
        <taxon>Pseudomonadati</taxon>
        <taxon>Bacteroidota</taxon>
        <taxon>Cytophagia</taxon>
        <taxon>Cytophagales</taxon>
        <taxon>Spirosomataceae</taxon>
        <taxon>Fibrella</taxon>
    </lineage>
</organism>
<evidence type="ECO:0000313" key="2">
    <source>
        <dbReference type="Proteomes" id="UP000664628"/>
    </source>
</evidence>
<name>A0ABS3JNR7_9BACT</name>
<dbReference type="RefSeq" id="WP_207330806.1">
    <property type="nucleotide sequence ID" value="NZ_JAFMYW010000006.1"/>
</dbReference>
<proteinExistence type="predicted"/>
<dbReference type="EMBL" id="JAFMYW010000006">
    <property type="protein sequence ID" value="MBO0950864.1"/>
    <property type="molecule type" value="Genomic_DNA"/>
</dbReference>
<dbReference type="Proteomes" id="UP000664628">
    <property type="component" value="Unassembled WGS sequence"/>
</dbReference>
<keyword evidence="2" id="KW-1185">Reference proteome</keyword>